<accession>A0A4R4K8X8</accession>
<dbReference type="Gene3D" id="3.40.50.20">
    <property type="match status" value="1"/>
</dbReference>
<evidence type="ECO:0000256" key="3">
    <source>
        <dbReference type="PIRSR" id="PIRSR620019-2"/>
    </source>
</evidence>
<feature type="binding site" evidence="3">
    <location>
        <position position="144"/>
    </location>
    <ligand>
        <name>acetyl-CoA</name>
        <dbReference type="ChEBI" id="CHEBI:57288"/>
    </ligand>
</feature>
<comment type="similarity">
    <text evidence="1">Belongs to the transferase hexapeptide repeat family.</text>
</comment>
<evidence type="ECO:0000259" key="4">
    <source>
        <dbReference type="Pfam" id="PF17836"/>
    </source>
</evidence>
<protein>
    <submittedName>
        <fullName evidence="5">Acetyltransferase</fullName>
    </submittedName>
</protein>
<sequence length="209" mass="21586">MSPVAGILILGFGGHARSVADVALASGITQLSFVDSNARPNEAFLSFPVKSALDFELPSDWVVFPAAGDNQKRLEQCDWATQQGLRLGTLISPYATVGVGAQVGEGSFIAHHAHIGPMAKVGRGCIINTGAIVEHECTVGQYTHVSVGAVIAGRSRIGECCFLGAGSTVIDGLQVADHVVLGAGACAHRNLEIAGTYVGVPAKMLGDKH</sequence>
<feature type="site" description="Increases basicity of active site His" evidence="2">
    <location>
        <position position="136"/>
    </location>
</feature>
<dbReference type="AlphaFoldDB" id="A0A4R4K8X8"/>
<dbReference type="InterPro" id="IPR050179">
    <property type="entry name" value="Trans_hexapeptide_repeat"/>
</dbReference>
<organism evidence="5 6">
    <name type="scientific">Pseudomonas vancouverensis</name>
    <dbReference type="NCBI Taxonomy" id="95300"/>
    <lineage>
        <taxon>Bacteria</taxon>
        <taxon>Pseudomonadati</taxon>
        <taxon>Pseudomonadota</taxon>
        <taxon>Gammaproteobacteria</taxon>
        <taxon>Pseudomonadales</taxon>
        <taxon>Pseudomonadaceae</taxon>
        <taxon>Pseudomonas</taxon>
    </lineage>
</organism>
<feature type="binding site" evidence="3">
    <location>
        <position position="68"/>
    </location>
    <ligand>
        <name>substrate</name>
    </ligand>
</feature>
<dbReference type="PANTHER" id="PTHR43300:SF7">
    <property type="entry name" value="UDP-N-ACETYLBACILLOSAMINE N-ACETYLTRANSFERASE"/>
    <property type="match status" value="1"/>
</dbReference>
<gene>
    <name evidence="5" type="ORF">EIY72_13495</name>
</gene>
<feature type="active site" description="Proton acceptor" evidence="2">
    <location>
        <position position="135"/>
    </location>
</feature>
<proteinExistence type="inferred from homology"/>
<dbReference type="GO" id="GO:0016740">
    <property type="term" value="F:transferase activity"/>
    <property type="evidence" value="ECO:0007669"/>
    <property type="project" value="UniProtKB-KW"/>
</dbReference>
<dbReference type="RefSeq" id="WP_093216379.1">
    <property type="nucleotide sequence ID" value="NZ_LT629803.1"/>
</dbReference>
<dbReference type="SUPFAM" id="SSF51161">
    <property type="entry name" value="Trimeric LpxA-like enzymes"/>
    <property type="match status" value="1"/>
</dbReference>
<dbReference type="EMBL" id="RRZK01000017">
    <property type="protein sequence ID" value="TDB62901.1"/>
    <property type="molecule type" value="Genomic_DNA"/>
</dbReference>
<name>A0A4R4K8X8_PSEVA</name>
<dbReference type="InterPro" id="IPR020019">
    <property type="entry name" value="AcTrfase_PglD-like"/>
</dbReference>
<evidence type="ECO:0000256" key="2">
    <source>
        <dbReference type="PIRSR" id="PIRSR620019-1"/>
    </source>
</evidence>
<dbReference type="InterPro" id="IPR041561">
    <property type="entry name" value="PglD_N"/>
</dbReference>
<dbReference type="CDD" id="cd03360">
    <property type="entry name" value="LbH_AT_putative"/>
    <property type="match status" value="1"/>
</dbReference>
<dbReference type="Pfam" id="PF17836">
    <property type="entry name" value="PglD_N"/>
    <property type="match status" value="1"/>
</dbReference>
<keyword evidence="5" id="KW-0808">Transferase</keyword>
<evidence type="ECO:0000313" key="6">
    <source>
        <dbReference type="Proteomes" id="UP000295254"/>
    </source>
</evidence>
<feature type="domain" description="PglD N-terminal" evidence="4">
    <location>
        <begin position="7"/>
        <end position="76"/>
    </location>
</feature>
<dbReference type="OrthoDB" id="9794407at2"/>
<comment type="caution">
    <text evidence="5">The sequence shown here is derived from an EMBL/GenBank/DDBJ whole genome shotgun (WGS) entry which is preliminary data.</text>
</comment>
<dbReference type="NCBIfam" id="TIGR03570">
    <property type="entry name" value="NeuD_NnaD"/>
    <property type="match status" value="1"/>
</dbReference>
<dbReference type="Proteomes" id="UP000295254">
    <property type="component" value="Unassembled WGS sequence"/>
</dbReference>
<evidence type="ECO:0000313" key="5">
    <source>
        <dbReference type="EMBL" id="TDB62901.1"/>
    </source>
</evidence>
<dbReference type="Gene3D" id="2.160.10.10">
    <property type="entry name" value="Hexapeptide repeat proteins"/>
    <property type="match status" value="1"/>
</dbReference>
<dbReference type="PANTHER" id="PTHR43300">
    <property type="entry name" value="ACETYLTRANSFERASE"/>
    <property type="match status" value="1"/>
</dbReference>
<dbReference type="InterPro" id="IPR011004">
    <property type="entry name" value="Trimer_LpxA-like_sf"/>
</dbReference>
<keyword evidence="6" id="KW-1185">Reference proteome</keyword>
<evidence type="ECO:0000256" key="1">
    <source>
        <dbReference type="ARBA" id="ARBA00007274"/>
    </source>
</evidence>
<reference evidence="6" key="1">
    <citation type="journal article" date="2019" name="bioRxiv">
        <title>Bacterially produced spermidine induces plant systemic susceptibility to pathogens.</title>
        <authorList>
            <person name="Melnyk R.A."/>
            <person name="Beskrovnaya P.A."/>
            <person name="Liu Z."/>
            <person name="Song Y."/>
            <person name="Haney C.H."/>
        </authorList>
    </citation>
    <scope>NUCLEOTIDE SEQUENCE [LARGE SCALE GENOMIC DNA]</scope>
    <source>
        <strain evidence="6">Dha-51</strain>
    </source>
</reference>